<reference evidence="3" key="1">
    <citation type="submission" date="2020-06" db="EMBL/GenBank/DDBJ databases">
        <title>Complete genome sequence of Candidatus Phytoplasma luffae NCHU2019.</title>
        <authorList>
            <person name="Cho S.-T."/>
            <person name="Tan C.-M."/>
            <person name="Li J.-R."/>
            <person name="Chien Y.-Y."/>
            <person name="Chiu Y.-C."/>
            <person name="Yang J.-Y."/>
            <person name="Kuo C.-H."/>
        </authorList>
    </citation>
    <scope>NUCLEOTIDE SEQUENCE</scope>
    <source>
        <strain evidence="3">NCHU2019</strain>
    </source>
</reference>
<sequence>MNKKTYNIIWIYLLLFISFIFALISLFFHRYTIQSFLFTSGHVSEIEKTAYHEAGHALIALSFPENFNVISVTIVPTNKTLGHVKHSVIKRNNHNQALICLGGVASESLLFEQNRININDVGKGSGDDIKKLKTIMPICKNQKEYTNFLNKTKTILRKNQKILDKISKELLLKKTLHKDELNEIIKKNGPINLN</sequence>
<keyword evidence="4" id="KW-1185">Reference proteome</keyword>
<evidence type="ECO:0000256" key="1">
    <source>
        <dbReference type="SAM" id="Phobius"/>
    </source>
</evidence>
<dbReference type="KEGG" id="pluf:LFWB_6540"/>
<protein>
    <recommendedName>
        <fullName evidence="2">Peptidase M41 domain-containing protein</fullName>
    </recommendedName>
</protein>
<keyword evidence="1" id="KW-0472">Membrane</keyword>
<dbReference type="PANTHER" id="PTHR23076:SF97">
    <property type="entry name" value="ATP-DEPENDENT ZINC METALLOPROTEASE YME1L1"/>
    <property type="match status" value="1"/>
</dbReference>
<organism evidence="3 4">
    <name type="scientific">Loofah witches'-broom phytoplasma</name>
    <dbReference type="NCBI Taxonomy" id="35773"/>
    <lineage>
        <taxon>Bacteria</taxon>
        <taxon>Bacillati</taxon>
        <taxon>Mycoplasmatota</taxon>
        <taxon>Mollicutes</taxon>
        <taxon>Acholeplasmatales</taxon>
        <taxon>Acholeplasmataceae</taxon>
        <taxon>Candidatus Phytoplasma</taxon>
        <taxon>16SrVIII (Loofah witches'-broom group)</taxon>
    </lineage>
</organism>
<evidence type="ECO:0000313" key="4">
    <source>
        <dbReference type="Proteomes" id="UP000672038"/>
    </source>
</evidence>
<dbReference type="InterPro" id="IPR000642">
    <property type="entry name" value="Peptidase_M41"/>
</dbReference>
<accession>A0A975IM89</accession>
<feature type="domain" description="Peptidase M41" evidence="2">
    <location>
        <begin position="47"/>
        <end position="135"/>
    </location>
</feature>
<gene>
    <name evidence="3" type="ORF">LFWB_6540</name>
</gene>
<dbReference type="GO" id="GO:0004176">
    <property type="term" value="F:ATP-dependent peptidase activity"/>
    <property type="evidence" value="ECO:0007669"/>
    <property type="project" value="InterPro"/>
</dbReference>
<feature type="transmembrane region" description="Helical" evidence="1">
    <location>
        <begin position="6"/>
        <end position="28"/>
    </location>
</feature>
<dbReference type="AlphaFoldDB" id="A0A975IM89"/>
<evidence type="ECO:0000259" key="2">
    <source>
        <dbReference type="Pfam" id="PF01434"/>
    </source>
</evidence>
<dbReference type="Pfam" id="PF01434">
    <property type="entry name" value="Peptidase_M41"/>
    <property type="match status" value="1"/>
</dbReference>
<dbReference type="GO" id="GO:0004222">
    <property type="term" value="F:metalloendopeptidase activity"/>
    <property type="evidence" value="ECO:0007669"/>
    <property type="project" value="InterPro"/>
</dbReference>
<keyword evidence="1" id="KW-1133">Transmembrane helix</keyword>
<proteinExistence type="predicted"/>
<dbReference type="InterPro" id="IPR037219">
    <property type="entry name" value="Peptidase_M41-like"/>
</dbReference>
<name>A0A975IM89_LOWBP</name>
<dbReference type="Proteomes" id="UP000672038">
    <property type="component" value="Chromosome"/>
</dbReference>
<dbReference type="GO" id="GO:0006508">
    <property type="term" value="P:proteolysis"/>
    <property type="evidence" value="ECO:0007669"/>
    <property type="project" value="InterPro"/>
</dbReference>
<dbReference type="RefSeq" id="WP_210954638.1">
    <property type="nucleotide sequence ID" value="NZ_CP054393.1"/>
</dbReference>
<dbReference type="GO" id="GO:0005524">
    <property type="term" value="F:ATP binding"/>
    <property type="evidence" value="ECO:0007669"/>
    <property type="project" value="InterPro"/>
</dbReference>
<dbReference type="PANTHER" id="PTHR23076">
    <property type="entry name" value="METALLOPROTEASE M41 FTSH"/>
    <property type="match status" value="1"/>
</dbReference>
<dbReference type="Gene3D" id="1.20.58.760">
    <property type="entry name" value="Peptidase M41"/>
    <property type="match status" value="1"/>
</dbReference>
<dbReference type="SUPFAM" id="SSF140990">
    <property type="entry name" value="FtsH protease domain-like"/>
    <property type="match status" value="1"/>
</dbReference>
<evidence type="ECO:0000313" key="3">
    <source>
        <dbReference type="EMBL" id="QTX03215.1"/>
    </source>
</evidence>
<dbReference type="EMBL" id="CP054393">
    <property type="protein sequence ID" value="QTX03215.1"/>
    <property type="molecule type" value="Genomic_DNA"/>
</dbReference>
<keyword evidence="1" id="KW-0812">Transmembrane</keyword>